<feature type="binding site" evidence="8">
    <location>
        <begin position="79"/>
        <end position="80"/>
    </location>
    <ligand>
        <name>substrate</name>
    </ligand>
</feature>
<dbReference type="InterPro" id="IPR018485">
    <property type="entry name" value="FGGY_C"/>
</dbReference>
<evidence type="ECO:0000256" key="2">
    <source>
        <dbReference type="ARBA" id="ARBA00022629"/>
    </source>
</evidence>
<evidence type="ECO:0000256" key="9">
    <source>
        <dbReference type="RuleBase" id="RU003733"/>
    </source>
</evidence>
<dbReference type="PANTHER" id="PTHR43095:SF6">
    <property type="entry name" value="XYLULOSE KINASE"/>
    <property type="match status" value="1"/>
</dbReference>
<comment type="similarity">
    <text evidence="1 8 9">Belongs to the FGGY kinase family.</text>
</comment>
<dbReference type="SUPFAM" id="SSF53067">
    <property type="entry name" value="Actin-like ATPase domain"/>
    <property type="match status" value="2"/>
</dbReference>
<evidence type="ECO:0000256" key="7">
    <source>
        <dbReference type="ARBA" id="ARBA00023277"/>
    </source>
</evidence>
<comment type="function">
    <text evidence="8">Catalyzes the phosphorylation of D-xylulose to D-xylulose 5-phosphate.</text>
</comment>
<dbReference type="Gene3D" id="3.30.420.40">
    <property type="match status" value="2"/>
</dbReference>
<dbReference type="InterPro" id="IPR018483">
    <property type="entry name" value="Carb_kinase_FGGY_CS"/>
</dbReference>
<evidence type="ECO:0000259" key="11">
    <source>
        <dbReference type="Pfam" id="PF00370"/>
    </source>
</evidence>
<evidence type="ECO:0000313" key="13">
    <source>
        <dbReference type="EMBL" id="PIL18045.1"/>
    </source>
</evidence>
<dbReference type="EMBL" id="AWWI01000141">
    <property type="protein sequence ID" value="PIL18045.1"/>
    <property type="molecule type" value="Genomic_DNA"/>
</dbReference>
<dbReference type="Pfam" id="PF00370">
    <property type="entry name" value="FGGY_N"/>
    <property type="match status" value="1"/>
</dbReference>
<dbReference type="PANTHER" id="PTHR43095">
    <property type="entry name" value="SUGAR KINASE"/>
    <property type="match status" value="1"/>
</dbReference>
<keyword evidence="3 8" id="KW-0808">Transferase</keyword>
<protein>
    <recommendedName>
        <fullName evidence="8 10">Xylulose kinase</fullName>
        <shortName evidence="8 10">Xylulokinase</shortName>
        <ecNumber evidence="8 10">2.7.1.17</ecNumber>
    </recommendedName>
</protein>
<dbReference type="AlphaFoldDB" id="A0A2G8R908"/>
<feature type="site" description="Important for activity" evidence="8">
    <location>
        <position position="6"/>
    </location>
</feature>
<dbReference type="GO" id="GO:0004856">
    <property type="term" value="F:D-xylulokinase activity"/>
    <property type="evidence" value="ECO:0007669"/>
    <property type="project" value="UniProtKB-UniRule"/>
</dbReference>
<dbReference type="EC" id="2.7.1.17" evidence="8 10"/>
<evidence type="ECO:0000256" key="8">
    <source>
        <dbReference type="HAMAP-Rule" id="MF_02220"/>
    </source>
</evidence>
<dbReference type="PROSITE" id="PS00933">
    <property type="entry name" value="FGGY_KINASES_1"/>
    <property type="match status" value="1"/>
</dbReference>
<keyword evidence="14" id="KW-1185">Reference proteome</keyword>
<dbReference type="InterPro" id="IPR050406">
    <property type="entry name" value="FGGY_Carb_Kinase"/>
</dbReference>
<evidence type="ECO:0000259" key="12">
    <source>
        <dbReference type="Pfam" id="PF02782"/>
    </source>
</evidence>
<feature type="domain" description="Carbohydrate kinase FGGY C-terminal" evidence="12">
    <location>
        <begin position="253"/>
        <end position="437"/>
    </location>
</feature>
<dbReference type="Proteomes" id="UP000231259">
    <property type="component" value="Unassembled WGS sequence"/>
</dbReference>
<gene>
    <name evidence="8 10" type="primary">xylB</name>
    <name evidence="13" type="ORF">P775_21730</name>
</gene>
<dbReference type="NCBIfam" id="TIGR01312">
    <property type="entry name" value="XylB"/>
    <property type="match status" value="1"/>
</dbReference>
<name>A0A2G8R908_9RHOB</name>
<dbReference type="OrthoDB" id="9805576at2"/>
<keyword evidence="2 8" id="KW-0859">Xylose metabolism</keyword>
<reference evidence="13 14" key="1">
    <citation type="submission" date="2013-09" db="EMBL/GenBank/DDBJ databases">
        <title>Genome sequencing of Phaeobacter antarcticus sp. nov. SM1211.</title>
        <authorList>
            <person name="Zhang X.-Y."/>
            <person name="Liu C."/>
            <person name="Chen X.-L."/>
            <person name="Xie B.-B."/>
            <person name="Qin Q.-L."/>
            <person name="Rong J.-C."/>
            <person name="Zhang Y.-Z."/>
        </authorList>
    </citation>
    <scope>NUCLEOTIDE SEQUENCE [LARGE SCALE GENOMIC DNA]</scope>
    <source>
        <strain evidence="13 14">SM1211</strain>
    </source>
</reference>
<comment type="catalytic activity">
    <reaction evidence="8 10">
        <text>D-xylulose + ATP = D-xylulose 5-phosphate + ADP + H(+)</text>
        <dbReference type="Rhea" id="RHEA:10964"/>
        <dbReference type="ChEBI" id="CHEBI:15378"/>
        <dbReference type="ChEBI" id="CHEBI:17140"/>
        <dbReference type="ChEBI" id="CHEBI:30616"/>
        <dbReference type="ChEBI" id="CHEBI:57737"/>
        <dbReference type="ChEBI" id="CHEBI:456216"/>
        <dbReference type="EC" id="2.7.1.17"/>
    </reaction>
</comment>
<evidence type="ECO:0000256" key="10">
    <source>
        <dbReference type="RuleBase" id="RU364073"/>
    </source>
</evidence>
<proteinExistence type="inferred from homology"/>
<dbReference type="GO" id="GO:0005998">
    <property type="term" value="P:xylulose catabolic process"/>
    <property type="evidence" value="ECO:0007669"/>
    <property type="project" value="UniProtKB-UniRule"/>
</dbReference>
<organism evidence="13 14">
    <name type="scientific">Puniceibacterium antarcticum</name>
    <dbReference type="NCBI Taxonomy" id="1206336"/>
    <lineage>
        <taxon>Bacteria</taxon>
        <taxon>Pseudomonadati</taxon>
        <taxon>Pseudomonadota</taxon>
        <taxon>Alphaproteobacteria</taxon>
        <taxon>Rhodobacterales</taxon>
        <taxon>Paracoccaceae</taxon>
        <taxon>Puniceibacterium</taxon>
    </lineage>
</organism>
<dbReference type="HAMAP" id="MF_02220">
    <property type="entry name" value="XylB"/>
    <property type="match status" value="1"/>
</dbReference>
<comment type="caution">
    <text evidence="13">The sequence shown here is derived from an EMBL/GenBank/DDBJ whole genome shotgun (WGS) entry which is preliminary data.</text>
</comment>
<dbReference type="Pfam" id="PF02782">
    <property type="entry name" value="FGGY_C"/>
    <property type="match status" value="1"/>
</dbReference>
<dbReference type="PROSITE" id="PS00445">
    <property type="entry name" value="FGGY_KINASES_2"/>
    <property type="match status" value="1"/>
</dbReference>
<dbReference type="GO" id="GO:0042732">
    <property type="term" value="P:D-xylose metabolic process"/>
    <property type="evidence" value="ECO:0007669"/>
    <property type="project" value="UniProtKB-KW"/>
</dbReference>
<dbReference type="InterPro" id="IPR043129">
    <property type="entry name" value="ATPase_NBD"/>
</dbReference>
<evidence type="ECO:0000313" key="14">
    <source>
        <dbReference type="Proteomes" id="UP000231259"/>
    </source>
</evidence>
<dbReference type="InterPro" id="IPR018484">
    <property type="entry name" value="FGGY_N"/>
</dbReference>
<evidence type="ECO:0000256" key="3">
    <source>
        <dbReference type="ARBA" id="ARBA00022679"/>
    </source>
</evidence>
<dbReference type="RefSeq" id="WP_099912794.1">
    <property type="nucleotide sequence ID" value="NZ_AWWI01000141.1"/>
</dbReference>
<keyword evidence="7 8" id="KW-0119">Carbohydrate metabolism</keyword>
<evidence type="ECO:0000256" key="6">
    <source>
        <dbReference type="ARBA" id="ARBA00022840"/>
    </source>
</evidence>
<dbReference type="InterPro" id="IPR006000">
    <property type="entry name" value="Xylulokinase"/>
</dbReference>
<keyword evidence="6 8" id="KW-0067">ATP-binding</keyword>
<keyword evidence="4 8" id="KW-0547">Nucleotide-binding</keyword>
<evidence type="ECO:0000256" key="5">
    <source>
        <dbReference type="ARBA" id="ARBA00022777"/>
    </source>
</evidence>
<evidence type="ECO:0000256" key="4">
    <source>
        <dbReference type="ARBA" id="ARBA00022741"/>
    </source>
</evidence>
<keyword evidence="5 8" id="KW-0418">Kinase</keyword>
<dbReference type="GO" id="GO:0005524">
    <property type="term" value="F:ATP binding"/>
    <property type="evidence" value="ECO:0007669"/>
    <property type="project" value="UniProtKB-UniRule"/>
</dbReference>
<accession>A0A2G8R908</accession>
<evidence type="ECO:0000256" key="1">
    <source>
        <dbReference type="ARBA" id="ARBA00009156"/>
    </source>
</evidence>
<sequence length="485" mass="51167">MFMGIDIGTSGVKVSLTGSDLLPLTSATIPLAISHPQSGYSEQNPADWWLAVQCAIADVMATLPKARTDLRGIGLSGQMHGAVLLDKHMQVIRPAILWNDGRSDTQCAALMRDAPDLAALAGVNPMAGFTAPKILWLKEQEPESYARIRHVLLPKDYIGLQLHGNLVTDPCDAAGTWWFAEATRCWSPALCAATATNPDWLPQVREGTEIAGHLDAATAALLCLPAGIPIAAGGGDAAAGAIAVGAVTDGTGFISLGTSGQLFVATDTFRAAPDKGIHSYAHCVPELWFQMAAMLNGARPMSWFSEMTSVPVGELLREAQDARLDRVPLFLPYLTGERTPHGDARIRGAFYGLDNDTGRGEMMRAIVDAIAYSFADARDAIQSVTPVPTPLLAIGGGSKSDLLLQTIADVMDVALHRGEDSAVGPALGAARLGAVAAGAATVSDIFQPPQITAVFDPRDAGRHTGRLSTYRALYGALESVKNMPR</sequence>
<dbReference type="InterPro" id="IPR000577">
    <property type="entry name" value="Carb_kinase_FGGY"/>
</dbReference>
<dbReference type="PIRSF" id="PIRSF000538">
    <property type="entry name" value="GlpK"/>
    <property type="match status" value="1"/>
</dbReference>
<dbReference type="CDD" id="cd07808">
    <property type="entry name" value="ASKHA_NBD_FGGY_EcXK-like"/>
    <property type="match status" value="1"/>
</dbReference>
<feature type="active site" description="Proton acceptor" evidence="8">
    <location>
        <position position="236"/>
    </location>
</feature>
<feature type="domain" description="Carbohydrate kinase FGGY N-terminal" evidence="11">
    <location>
        <begin position="1"/>
        <end position="242"/>
    </location>
</feature>